<gene>
    <name evidence="5" type="ORF">AB675_5636</name>
</gene>
<dbReference type="SMART" id="SM00947">
    <property type="entry name" value="Pro_CA"/>
    <property type="match status" value="1"/>
</dbReference>
<evidence type="ECO:0000256" key="3">
    <source>
        <dbReference type="ARBA" id="ARBA00022833"/>
    </source>
</evidence>
<comment type="cofactor">
    <cofactor evidence="4">
        <name>Zn(2+)</name>
        <dbReference type="ChEBI" id="CHEBI:29105"/>
    </cofactor>
    <text evidence="4">Binds 1 zinc ion per subunit.</text>
</comment>
<comment type="similarity">
    <text evidence="1">Belongs to the beta-class carbonic anhydrase family.</text>
</comment>
<feature type="binding site" evidence="4">
    <location>
        <position position="73"/>
    </location>
    <ligand>
        <name>Zn(2+)</name>
        <dbReference type="ChEBI" id="CHEBI:29105"/>
    </ligand>
</feature>
<dbReference type="Gene3D" id="3.40.1050.10">
    <property type="entry name" value="Carbonic anhydrase"/>
    <property type="match status" value="1"/>
</dbReference>
<dbReference type="GO" id="GO:0004089">
    <property type="term" value="F:carbonate dehydratase activity"/>
    <property type="evidence" value="ECO:0007669"/>
    <property type="project" value="InterPro"/>
</dbReference>
<evidence type="ECO:0008006" key="7">
    <source>
        <dbReference type="Google" id="ProtNLM"/>
    </source>
</evidence>
<dbReference type="PANTHER" id="PTHR43175">
    <property type="entry name" value="CARBONIC ANHYDRASE"/>
    <property type="match status" value="1"/>
</dbReference>
<dbReference type="VEuPathDB" id="FungiDB:AB675_5636"/>
<dbReference type="GO" id="GO:0008270">
    <property type="term" value="F:zinc ion binding"/>
    <property type="evidence" value="ECO:0007669"/>
    <property type="project" value="InterPro"/>
</dbReference>
<keyword evidence="3 4" id="KW-0862">Zinc</keyword>
<accession>A0A0N0NNT5</accession>
<dbReference type="SUPFAM" id="SSF53056">
    <property type="entry name" value="beta-carbonic anhydrase, cab"/>
    <property type="match status" value="1"/>
</dbReference>
<evidence type="ECO:0000256" key="4">
    <source>
        <dbReference type="PIRSR" id="PIRSR601765-1"/>
    </source>
</evidence>
<reference evidence="5 6" key="1">
    <citation type="submission" date="2015-06" db="EMBL/GenBank/DDBJ databases">
        <title>Draft genome of the ant-associated black yeast Phialophora attae CBS 131958.</title>
        <authorList>
            <person name="Moreno L.F."/>
            <person name="Stielow B.J."/>
            <person name="de Hoog S."/>
            <person name="Vicente V.A."/>
            <person name="Weiss V.A."/>
            <person name="de Vries M."/>
            <person name="Cruz L.M."/>
            <person name="Souza E.M."/>
        </authorList>
    </citation>
    <scope>NUCLEOTIDE SEQUENCE [LARGE SCALE GENOMIC DNA]</scope>
    <source>
        <strain evidence="5 6">CBS 131958</strain>
    </source>
</reference>
<dbReference type="InterPro" id="IPR001765">
    <property type="entry name" value="Carbonic_anhydrase"/>
</dbReference>
<dbReference type="RefSeq" id="XP_018001924.1">
    <property type="nucleotide sequence ID" value="XM_018145865.1"/>
</dbReference>
<dbReference type="GeneID" id="28737745"/>
<evidence type="ECO:0000313" key="6">
    <source>
        <dbReference type="Proteomes" id="UP000038010"/>
    </source>
</evidence>
<keyword evidence="2 4" id="KW-0479">Metal-binding</keyword>
<dbReference type="EMBL" id="LFJN01000008">
    <property type="protein sequence ID" value="KPI41961.1"/>
    <property type="molecule type" value="Genomic_DNA"/>
</dbReference>
<evidence type="ECO:0000256" key="2">
    <source>
        <dbReference type="ARBA" id="ARBA00022723"/>
    </source>
</evidence>
<sequence>MSSPIVDELLRRNKEYADSVHKPLPLLHGSDGKLRQGSRAVIGQYHFPSQRRPRKSDSTMAHTYDRLSVTCADPRIIPESFLGFRLPNNSPMGRLELTTSTYLAIPVIRVIGGRAIHAIENIVGLDAAFGVDTVVLVHHKDCGLTHFDEARLKATLRKRFPEQGAMIETIAFGAIGKLGQSLVDDAVFIKQHPLVRGEVVVKGFMYDIEGGLLEEVV</sequence>
<dbReference type="Proteomes" id="UP000038010">
    <property type="component" value="Unassembled WGS sequence"/>
</dbReference>
<feature type="binding site" evidence="4">
    <location>
        <position position="71"/>
    </location>
    <ligand>
        <name>Zn(2+)</name>
        <dbReference type="ChEBI" id="CHEBI:29105"/>
    </ligand>
</feature>
<comment type="caution">
    <text evidence="5">The sequence shown here is derived from an EMBL/GenBank/DDBJ whole genome shotgun (WGS) entry which is preliminary data.</text>
</comment>
<dbReference type="STRING" id="1664694.A0A0N0NNT5"/>
<protein>
    <recommendedName>
        <fullName evidence="7">Carbonic anhydrase</fullName>
    </recommendedName>
</protein>
<keyword evidence="6" id="KW-1185">Reference proteome</keyword>
<organism evidence="5 6">
    <name type="scientific">Cyphellophora attinorum</name>
    <dbReference type="NCBI Taxonomy" id="1664694"/>
    <lineage>
        <taxon>Eukaryota</taxon>
        <taxon>Fungi</taxon>
        <taxon>Dikarya</taxon>
        <taxon>Ascomycota</taxon>
        <taxon>Pezizomycotina</taxon>
        <taxon>Eurotiomycetes</taxon>
        <taxon>Chaetothyriomycetidae</taxon>
        <taxon>Chaetothyriales</taxon>
        <taxon>Cyphellophoraceae</taxon>
        <taxon>Cyphellophora</taxon>
    </lineage>
</organism>
<dbReference type="AlphaFoldDB" id="A0A0N0NNT5"/>
<evidence type="ECO:0000313" key="5">
    <source>
        <dbReference type="EMBL" id="KPI41961.1"/>
    </source>
</evidence>
<name>A0A0N0NNT5_9EURO</name>
<feature type="binding site" evidence="4">
    <location>
        <position position="142"/>
    </location>
    <ligand>
        <name>Zn(2+)</name>
        <dbReference type="ChEBI" id="CHEBI:29105"/>
    </ligand>
</feature>
<proteinExistence type="inferred from homology"/>
<dbReference type="OrthoDB" id="4219900at2759"/>
<dbReference type="InterPro" id="IPR036874">
    <property type="entry name" value="Carbonic_anhydrase_sf"/>
</dbReference>
<dbReference type="PANTHER" id="PTHR43175:SF3">
    <property type="entry name" value="CARBON DISULFIDE HYDROLASE"/>
    <property type="match status" value="1"/>
</dbReference>
<feature type="binding site" evidence="4">
    <location>
        <position position="139"/>
    </location>
    <ligand>
        <name>Zn(2+)</name>
        <dbReference type="ChEBI" id="CHEBI:29105"/>
    </ligand>
</feature>
<evidence type="ECO:0000256" key="1">
    <source>
        <dbReference type="ARBA" id="ARBA00006217"/>
    </source>
</evidence>